<organism evidence="2 3">
    <name type="scientific">Laccaria amethystina LaAM-08-1</name>
    <dbReference type="NCBI Taxonomy" id="1095629"/>
    <lineage>
        <taxon>Eukaryota</taxon>
        <taxon>Fungi</taxon>
        <taxon>Dikarya</taxon>
        <taxon>Basidiomycota</taxon>
        <taxon>Agaricomycotina</taxon>
        <taxon>Agaricomycetes</taxon>
        <taxon>Agaricomycetidae</taxon>
        <taxon>Agaricales</taxon>
        <taxon>Agaricineae</taxon>
        <taxon>Hydnangiaceae</taxon>
        <taxon>Laccaria</taxon>
    </lineage>
</organism>
<feature type="region of interest" description="Disordered" evidence="1">
    <location>
        <begin position="66"/>
        <end position="94"/>
    </location>
</feature>
<protein>
    <submittedName>
        <fullName evidence="2">Uncharacterized protein</fullName>
    </submittedName>
</protein>
<evidence type="ECO:0000256" key="1">
    <source>
        <dbReference type="SAM" id="MobiDB-lite"/>
    </source>
</evidence>
<dbReference type="AlphaFoldDB" id="A0A0C9Y5H5"/>
<gene>
    <name evidence="2" type="ORF">K443DRAFT_3883</name>
</gene>
<sequence>MDALEWFLTHGGNMEILDGDGVSADRAIRTLKSKIPGFSIIVEKESKKHMAKGEQMLRGIVTHNRGRAKSWTGPVTRRAAKPEASSTKVRHEPG</sequence>
<dbReference type="HOGENOM" id="CLU_2386504_0_0_1"/>
<dbReference type="Proteomes" id="UP000054477">
    <property type="component" value="Unassembled WGS sequence"/>
</dbReference>
<name>A0A0C9Y5H5_9AGAR</name>
<evidence type="ECO:0000313" key="3">
    <source>
        <dbReference type="Proteomes" id="UP000054477"/>
    </source>
</evidence>
<dbReference type="OrthoDB" id="432970at2759"/>
<dbReference type="EMBL" id="KN838560">
    <property type="protein sequence ID" value="KIK05397.1"/>
    <property type="molecule type" value="Genomic_DNA"/>
</dbReference>
<proteinExistence type="predicted"/>
<accession>A0A0C9Y5H5</accession>
<reference evidence="2 3" key="1">
    <citation type="submission" date="2014-04" db="EMBL/GenBank/DDBJ databases">
        <authorList>
            <consortium name="DOE Joint Genome Institute"/>
            <person name="Kuo A."/>
            <person name="Kohler A."/>
            <person name="Nagy L.G."/>
            <person name="Floudas D."/>
            <person name="Copeland A."/>
            <person name="Barry K.W."/>
            <person name="Cichocki N."/>
            <person name="Veneault-Fourrey C."/>
            <person name="LaButti K."/>
            <person name="Lindquist E.A."/>
            <person name="Lipzen A."/>
            <person name="Lundell T."/>
            <person name="Morin E."/>
            <person name="Murat C."/>
            <person name="Sun H."/>
            <person name="Tunlid A."/>
            <person name="Henrissat B."/>
            <person name="Grigoriev I.V."/>
            <person name="Hibbett D.S."/>
            <person name="Martin F."/>
            <person name="Nordberg H.P."/>
            <person name="Cantor M.N."/>
            <person name="Hua S.X."/>
        </authorList>
    </citation>
    <scope>NUCLEOTIDE SEQUENCE [LARGE SCALE GENOMIC DNA]</scope>
    <source>
        <strain evidence="2 3">LaAM-08-1</strain>
    </source>
</reference>
<keyword evidence="3" id="KW-1185">Reference proteome</keyword>
<evidence type="ECO:0000313" key="2">
    <source>
        <dbReference type="EMBL" id="KIK05397.1"/>
    </source>
</evidence>
<reference evidence="3" key="2">
    <citation type="submission" date="2015-01" db="EMBL/GenBank/DDBJ databases">
        <title>Evolutionary Origins and Diversification of the Mycorrhizal Mutualists.</title>
        <authorList>
            <consortium name="DOE Joint Genome Institute"/>
            <consortium name="Mycorrhizal Genomics Consortium"/>
            <person name="Kohler A."/>
            <person name="Kuo A."/>
            <person name="Nagy L.G."/>
            <person name="Floudas D."/>
            <person name="Copeland A."/>
            <person name="Barry K.W."/>
            <person name="Cichocki N."/>
            <person name="Veneault-Fourrey C."/>
            <person name="LaButti K."/>
            <person name="Lindquist E.A."/>
            <person name="Lipzen A."/>
            <person name="Lundell T."/>
            <person name="Morin E."/>
            <person name="Murat C."/>
            <person name="Riley R."/>
            <person name="Ohm R."/>
            <person name="Sun H."/>
            <person name="Tunlid A."/>
            <person name="Henrissat B."/>
            <person name="Grigoriev I.V."/>
            <person name="Hibbett D.S."/>
            <person name="Martin F."/>
        </authorList>
    </citation>
    <scope>NUCLEOTIDE SEQUENCE [LARGE SCALE GENOMIC DNA]</scope>
    <source>
        <strain evidence="3">LaAM-08-1</strain>
    </source>
</reference>